<dbReference type="Proteomes" id="UP001602245">
    <property type="component" value="Unassembled WGS sequence"/>
</dbReference>
<dbReference type="RefSeq" id="WP_020514854.1">
    <property type="nucleotide sequence ID" value="NZ_JBIAZU010000006.1"/>
</dbReference>
<reference evidence="1 2" key="1">
    <citation type="submission" date="2024-10" db="EMBL/GenBank/DDBJ databases">
        <title>The Natural Products Discovery Center: Release of the First 8490 Sequenced Strains for Exploring Actinobacteria Biosynthetic Diversity.</title>
        <authorList>
            <person name="Kalkreuter E."/>
            <person name="Kautsar S.A."/>
            <person name="Yang D."/>
            <person name="Bader C.D."/>
            <person name="Teijaro C.N."/>
            <person name="Fluegel L."/>
            <person name="Davis C.M."/>
            <person name="Simpson J.R."/>
            <person name="Lauterbach L."/>
            <person name="Steele A.D."/>
            <person name="Gui C."/>
            <person name="Meng S."/>
            <person name="Li G."/>
            <person name="Viehrig K."/>
            <person name="Ye F."/>
            <person name="Su P."/>
            <person name="Kiefer A.F."/>
            <person name="Nichols A."/>
            <person name="Cepeda A.J."/>
            <person name="Yan W."/>
            <person name="Fan B."/>
            <person name="Jiang Y."/>
            <person name="Adhikari A."/>
            <person name="Zheng C.-J."/>
            <person name="Schuster L."/>
            <person name="Cowan T.M."/>
            <person name="Smanski M.J."/>
            <person name="Chevrette M.G."/>
            <person name="De Carvalho L.P.S."/>
            <person name="Shen B."/>
        </authorList>
    </citation>
    <scope>NUCLEOTIDE SEQUENCE [LARGE SCALE GENOMIC DNA]</scope>
    <source>
        <strain evidence="1 2">NPDC000087</strain>
    </source>
</reference>
<accession>A0ABW6WMW9</accession>
<dbReference type="EMBL" id="JBIAZU010000006">
    <property type="protein sequence ID" value="MFF5294338.1"/>
    <property type="molecule type" value="Genomic_DNA"/>
</dbReference>
<name>A0ABW6WMW9_9ACTN</name>
<sequence>MSVLLISVPIRNLRRIGYLTGVLPGVLEESLESALDRGLERTVTSATGSLVR</sequence>
<proteinExistence type="predicted"/>
<organism evidence="1 2">
    <name type="scientific">Paractinoplanes globisporus</name>
    <dbReference type="NCBI Taxonomy" id="113565"/>
    <lineage>
        <taxon>Bacteria</taxon>
        <taxon>Bacillati</taxon>
        <taxon>Actinomycetota</taxon>
        <taxon>Actinomycetes</taxon>
        <taxon>Micromonosporales</taxon>
        <taxon>Micromonosporaceae</taxon>
        <taxon>Paractinoplanes</taxon>
    </lineage>
</organism>
<comment type="caution">
    <text evidence="1">The sequence shown here is derived from an EMBL/GenBank/DDBJ whole genome shotgun (WGS) entry which is preliminary data.</text>
</comment>
<evidence type="ECO:0000313" key="1">
    <source>
        <dbReference type="EMBL" id="MFF5294338.1"/>
    </source>
</evidence>
<keyword evidence="2" id="KW-1185">Reference proteome</keyword>
<gene>
    <name evidence="1" type="ORF">ACFY35_33290</name>
</gene>
<protein>
    <submittedName>
        <fullName evidence="1">Uncharacterized protein</fullName>
    </submittedName>
</protein>
<evidence type="ECO:0000313" key="2">
    <source>
        <dbReference type="Proteomes" id="UP001602245"/>
    </source>
</evidence>